<dbReference type="OrthoDB" id="2682806at2759"/>
<dbReference type="Proteomes" id="UP000683000">
    <property type="component" value="Unassembled WGS sequence"/>
</dbReference>
<organism evidence="1 2">
    <name type="scientific">Boletus reticuloceps</name>
    <dbReference type="NCBI Taxonomy" id="495285"/>
    <lineage>
        <taxon>Eukaryota</taxon>
        <taxon>Fungi</taxon>
        <taxon>Dikarya</taxon>
        <taxon>Basidiomycota</taxon>
        <taxon>Agaricomycotina</taxon>
        <taxon>Agaricomycetes</taxon>
        <taxon>Agaricomycetidae</taxon>
        <taxon>Boletales</taxon>
        <taxon>Boletineae</taxon>
        <taxon>Boletaceae</taxon>
        <taxon>Boletoideae</taxon>
        <taxon>Boletus</taxon>
    </lineage>
</organism>
<sequence length="231" mass="26017">MQRCSCKTRIHNEESVKFCKNTLHKVLSWLRTLATAATGVDGNPAVISSEHAASVPLAKLKLKAARGLRVHRKNDVLTLRPMARHTKIWSDDLGHLHFTKTLYKARKGAHTILTQPQVPALSGSLLFDPVNHPPCVDNLPETVDLGILGYTPRERTAADVPILGWLERDREDFLQELIRLEGRNGIDKCTSCNTHYARYCCKDCVTLDLYCTDCLLLGHINQPLHRIKVRL</sequence>
<accession>A0A8I3A885</accession>
<name>A0A8I3A885_9AGAM</name>
<dbReference type="EMBL" id="JAGFBS010000020">
    <property type="protein sequence ID" value="KAG6373788.1"/>
    <property type="molecule type" value="Genomic_DNA"/>
</dbReference>
<protein>
    <submittedName>
        <fullName evidence="1">Uncharacterized protein</fullName>
    </submittedName>
</protein>
<keyword evidence="2" id="KW-1185">Reference proteome</keyword>
<gene>
    <name evidence="1" type="ORF">JVT61DRAFT_5933</name>
</gene>
<evidence type="ECO:0000313" key="2">
    <source>
        <dbReference type="Proteomes" id="UP000683000"/>
    </source>
</evidence>
<evidence type="ECO:0000313" key="1">
    <source>
        <dbReference type="EMBL" id="KAG6373788.1"/>
    </source>
</evidence>
<reference evidence="1" key="1">
    <citation type="submission" date="2021-03" db="EMBL/GenBank/DDBJ databases">
        <title>Evolutionary innovations through gain and loss of genes in the ectomycorrhizal Boletales.</title>
        <authorList>
            <person name="Wu G."/>
            <person name="Miyauchi S."/>
            <person name="Morin E."/>
            <person name="Yang Z.-L."/>
            <person name="Xu J."/>
            <person name="Martin F.M."/>
        </authorList>
    </citation>
    <scope>NUCLEOTIDE SEQUENCE</scope>
    <source>
        <strain evidence="1">BR01</strain>
    </source>
</reference>
<dbReference type="AlphaFoldDB" id="A0A8I3A885"/>
<comment type="caution">
    <text evidence="1">The sequence shown here is derived from an EMBL/GenBank/DDBJ whole genome shotgun (WGS) entry which is preliminary data.</text>
</comment>
<proteinExistence type="predicted"/>